<dbReference type="RefSeq" id="WP_073279585.1">
    <property type="nucleotide sequence ID" value="NZ_FRAC01000031.1"/>
</dbReference>
<evidence type="ECO:0000313" key="2">
    <source>
        <dbReference type="Proteomes" id="UP000184386"/>
    </source>
</evidence>
<dbReference type="EMBL" id="FRAC01000031">
    <property type="protein sequence ID" value="SHL38210.1"/>
    <property type="molecule type" value="Genomic_DNA"/>
</dbReference>
<protein>
    <submittedName>
        <fullName evidence="1">Uncharacterized protein</fullName>
    </submittedName>
</protein>
<dbReference type="AlphaFoldDB" id="A0A1M7A665"/>
<accession>A0A1M7A665</accession>
<dbReference type="Proteomes" id="UP000184386">
    <property type="component" value="Unassembled WGS sequence"/>
</dbReference>
<keyword evidence="2" id="KW-1185">Reference proteome</keyword>
<proteinExistence type="predicted"/>
<evidence type="ECO:0000313" key="1">
    <source>
        <dbReference type="EMBL" id="SHL38210.1"/>
    </source>
</evidence>
<dbReference type="OrthoDB" id="2080148at2"/>
<gene>
    <name evidence="1" type="ORF">SAMN02745136_04764</name>
</gene>
<organism evidence="1 2">
    <name type="scientific">Anaerocolumna jejuensis DSM 15929</name>
    <dbReference type="NCBI Taxonomy" id="1121322"/>
    <lineage>
        <taxon>Bacteria</taxon>
        <taxon>Bacillati</taxon>
        <taxon>Bacillota</taxon>
        <taxon>Clostridia</taxon>
        <taxon>Lachnospirales</taxon>
        <taxon>Lachnospiraceae</taxon>
        <taxon>Anaerocolumna</taxon>
    </lineage>
</organism>
<name>A0A1M7A665_9FIRM</name>
<sequence>MSTRLPSHNVPLLLIADVLCYINNNSSSNIEELRRFTSKSEAYVRSCLAICKLLSIIDEEENINSFANSLGRTPNNELKLNVMRKFIQEYEPFITFIQYHLNGAALEESARKVYVSYKFEGKEHNFLKDLFISWGTATGIFTITANVITLEETIRTQLSVINTLNLNLADDMAIRIYISDTLSADIFSTLTSAEVEELVDAYKKCSADARGSIECAGRAFEDFLRRIAPTVGIDVSRKNGIAEIINALFNNRDASNVNHNKIHNKQQNIGLAIADIRNMAGHSREARTMERWDLTTHSAKMYIELVLLTIRSIHSYTQGFTYTF</sequence>
<reference evidence="1 2" key="1">
    <citation type="submission" date="2016-11" db="EMBL/GenBank/DDBJ databases">
        <authorList>
            <person name="Jaros S."/>
            <person name="Januszkiewicz K."/>
            <person name="Wedrychowicz H."/>
        </authorList>
    </citation>
    <scope>NUCLEOTIDE SEQUENCE [LARGE SCALE GENOMIC DNA]</scope>
    <source>
        <strain evidence="1 2">DSM 15929</strain>
    </source>
</reference>